<accession>A0A9D9DG35</accession>
<dbReference type="PANTHER" id="PTHR33295">
    <property type="entry name" value="ATPASE"/>
    <property type="match status" value="1"/>
</dbReference>
<dbReference type="PANTHER" id="PTHR33295:SF7">
    <property type="entry name" value="ATPASE"/>
    <property type="match status" value="1"/>
</dbReference>
<evidence type="ECO:0000313" key="4">
    <source>
        <dbReference type="Proteomes" id="UP000823634"/>
    </source>
</evidence>
<organism evidence="3 4">
    <name type="scientific">Candidatus Alloenteromonas pullistercoris</name>
    <dbReference type="NCBI Taxonomy" id="2840785"/>
    <lineage>
        <taxon>Bacteria</taxon>
        <taxon>Bacillati</taxon>
        <taxon>Bacillota</taxon>
        <taxon>Bacillota incertae sedis</taxon>
        <taxon>Candidatus Alloenteromonas</taxon>
    </lineage>
</organism>
<protein>
    <submittedName>
        <fullName evidence="3">ATP-binding protein</fullName>
    </submittedName>
</protein>
<dbReference type="InterPro" id="IPR027417">
    <property type="entry name" value="P-loop_NTPase"/>
</dbReference>
<dbReference type="Pfam" id="PF13635">
    <property type="entry name" value="DUF4143"/>
    <property type="match status" value="1"/>
</dbReference>
<feature type="domain" description="AAA" evidence="1">
    <location>
        <begin position="21"/>
        <end position="153"/>
    </location>
</feature>
<feature type="domain" description="DUF4143" evidence="2">
    <location>
        <begin position="225"/>
        <end position="388"/>
    </location>
</feature>
<dbReference type="InterPro" id="IPR025420">
    <property type="entry name" value="DUF4143"/>
</dbReference>
<dbReference type="AlphaFoldDB" id="A0A9D9DG35"/>
<dbReference type="SUPFAM" id="SSF52540">
    <property type="entry name" value="P-loop containing nucleoside triphosphate hydrolases"/>
    <property type="match status" value="1"/>
</dbReference>
<keyword evidence="3" id="KW-0547">Nucleotide-binding</keyword>
<reference evidence="3" key="1">
    <citation type="submission" date="2020-10" db="EMBL/GenBank/DDBJ databases">
        <authorList>
            <person name="Gilroy R."/>
        </authorList>
    </citation>
    <scope>NUCLEOTIDE SEQUENCE</scope>
    <source>
        <strain evidence="3">17113</strain>
    </source>
</reference>
<keyword evidence="3" id="KW-0067">ATP-binding</keyword>
<evidence type="ECO:0000259" key="1">
    <source>
        <dbReference type="Pfam" id="PF13173"/>
    </source>
</evidence>
<proteinExistence type="predicted"/>
<evidence type="ECO:0000259" key="2">
    <source>
        <dbReference type="Pfam" id="PF13635"/>
    </source>
</evidence>
<sequence length="460" mass="52922">MLKRKIDDVLLNWKKGEERLPLIVKGARQIGKTFSIRRFGQTSYKRFIEVNFILQRQFRDIFNDGFEVDSILRNMTLHDPTLSFDAGETLIFFDEIQACPDCATSLKSFKLDGRFDVICSGSLMGLNYSQIESNSVGYKQDYLMQSLDFEEFLWAKGYKDEIIEDMYASMVEVRPLSKVLLEVMAENFREYMVLGGMPSVIDSFIEKRNFSGALAIQRQLLLDYEEDITKYALGLDHGKILSVYRKIPVFLGKENKKFQITKVAHGARLREYEGVVDWLKDAGIVNVCHCLSEPKLPLKGNYRPDVFKLYFADTGLLIASLDDEAQDDLRNNRNFNTYKGAIYENAIGEALSKQGYGLYFYRNEKSTLEIDFLLRDASSLVPVEVKANDGPTASLNKLIDSPLFEDVEYGIKLGNKNIGWNGRFFTFPYFLSFLLKRFLKQGQSVYNRLEDGLWIATKNR</sequence>
<dbReference type="Proteomes" id="UP000823634">
    <property type="component" value="Unassembled WGS sequence"/>
</dbReference>
<evidence type="ECO:0000313" key="3">
    <source>
        <dbReference type="EMBL" id="MBO8426222.1"/>
    </source>
</evidence>
<dbReference type="GO" id="GO:0005524">
    <property type="term" value="F:ATP binding"/>
    <property type="evidence" value="ECO:0007669"/>
    <property type="project" value="UniProtKB-KW"/>
</dbReference>
<dbReference type="Pfam" id="PF13173">
    <property type="entry name" value="AAA_14"/>
    <property type="match status" value="1"/>
</dbReference>
<gene>
    <name evidence="3" type="ORF">IAC61_02745</name>
</gene>
<dbReference type="EMBL" id="JADINA010000019">
    <property type="protein sequence ID" value="MBO8426222.1"/>
    <property type="molecule type" value="Genomic_DNA"/>
</dbReference>
<reference evidence="3" key="2">
    <citation type="journal article" date="2021" name="PeerJ">
        <title>Extensive microbial diversity within the chicken gut microbiome revealed by metagenomics and culture.</title>
        <authorList>
            <person name="Gilroy R."/>
            <person name="Ravi A."/>
            <person name="Getino M."/>
            <person name="Pursley I."/>
            <person name="Horton D.L."/>
            <person name="Alikhan N.F."/>
            <person name="Baker D."/>
            <person name="Gharbi K."/>
            <person name="Hall N."/>
            <person name="Watson M."/>
            <person name="Adriaenssens E.M."/>
            <person name="Foster-Nyarko E."/>
            <person name="Jarju S."/>
            <person name="Secka A."/>
            <person name="Antonio M."/>
            <person name="Oren A."/>
            <person name="Chaudhuri R.R."/>
            <person name="La Ragione R."/>
            <person name="Hildebrand F."/>
            <person name="Pallen M.J."/>
        </authorList>
    </citation>
    <scope>NUCLEOTIDE SEQUENCE</scope>
    <source>
        <strain evidence="3">17113</strain>
    </source>
</reference>
<comment type="caution">
    <text evidence="3">The sequence shown here is derived from an EMBL/GenBank/DDBJ whole genome shotgun (WGS) entry which is preliminary data.</text>
</comment>
<dbReference type="InterPro" id="IPR041682">
    <property type="entry name" value="AAA_14"/>
</dbReference>
<name>A0A9D9DG35_9FIRM</name>